<feature type="domain" description="Orc1-like AAA ATPase" evidence="8">
    <location>
        <begin position="60"/>
        <end position="217"/>
    </location>
</feature>
<evidence type="ECO:0000313" key="12">
    <source>
        <dbReference type="Proteomes" id="UP000289738"/>
    </source>
</evidence>
<dbReference type="InterPro" id="IPR047088">
    <property type="entry name" value="ORC5_C"/>
</dbReference>
<dbReference type="InterPro" id="IPR020796">
    <property type="entry name" value="ORC5"/>
</dbReference>
<dbReference type="InterPro" id="IPR048866">
    <property type="entry name" value="ORC5_lid"/>
</dbReference>
<comment type="caution">
    <text evidence="11">The sequence shown here is derived from an EMBL/GenBank/DDBJ whole genome shotgun (WGS) entry which is preliminary data.</text>
</comment>
<feature type="compositionally biased region" description="Low complexity" evidence="7">
    <location>
        <begin position="17"/>
        <end position="28"/>
    </location>
</feature>
<dbReference type="InterPro" id="IPR041664">
    <property type="entry name" value="AAA_16"/>
</dbReference>
<feature type="compositionally biased region" description="Basic and acidic residues" evidence="7">
    <location>
        <begin position="422"/>
        <end position="431"/>
    </location>
</feature>
<dbReference type="GO" id="GO:0006270">
    <property type="term" value="P:DNA replication initiation"/>
    <property type="evidence" value="ECO:0007669"/>
    <property type="project" value="TreeGrafter"/>
</dbReference>
<protein>
    <submittedName>
        <fullName evidence="11">Uncharacterized protein</fullName>
    </submittedName>
</protein>
<gene>
    <name evidence="11" type="ORF">Ahy_B04g070291</name>
</gene>
<proteinExistence type="inferred from homology"/>
<sequence>MDKEEEAPQIPRRTRRSSTSSWASTSNDVSSVKVNSLEPQTINDLLVGGEPVSLDDLLSNFPGRNSQIREIVHLLGPLNTPTLPLFVYGGASTGKTSIILKLFRHLNRPLVYSSCRTCYNPRILFESILNQLHLHRRSAANGYSNAKRCERPSDFVNFLREALTNAINDLKEKSEKLMSSKTMQGGIGNMIYLVFDNFQLVREWDKSSTILPLLFNLYDMLKMPEVGLIFISNSSPDTFYSNMGYVEPIPVYFPDYVEADIRKILLRNQANPKLYSSFLDVALRPFFRITRQIDELSTAFKPLYEKYCEPLSNKSIVPNEDMKRRLFSHIMRHVSSSLNEIFKVSSLPLSKVESSKETKQKGTPRKLEHCEEVAKLDFHMSTSAKYLLISAFLASRNPATLDASLFDSKGGSDNRKRKRKPSEKVPEKKESLEEELLMKGPGSFPLERLLAIFQCIVSVADDPSNEEEQNGFGLGVEGACGDLMSDVLLQLSSLCNAKFIFKGRSCPIEGSTRYRSSISEDLALKVARSLKFPLSSYLYKRT</sequence>
<dbReference type="GO" id="GO:0003688">
    <property type="term" value="F:DNA replication origin binding"/>
    <property type="evidence" value="ECO:0007669"/>
    <property type="project" value="TreeGrafter"/>
</dbReference>
<organism evidence="11 12">
    <name type="scientific">Arachis hypogaea</name>
    <name type="common">Peanut</name>
    <dbReference type="NCBI Taxonomy" id="3818"/>
    <lineage>
        <taxon>Eukaryota</taxon>
        <taxon>Viridiplantae</taxon>
        <taxon>Streptophyta</taxon>
        <taxon>Embryophyta</taxon>
        <taxon>Tracheophyta</taxon>
        <taxon>Spermatophyta</taxon>
        <taxon>Magnoliopsida</taxon>
        <taxon>eudicotyledons</taxon>
        <taxon>Gunneridae</taxon>
        <taxon>Pentapetalae</taxon>
        <taxon>rosids</taxon>
        <taxon>fabids</taxon>
        <taxon>Fabales</taxon>
        <taxon>Fabaceae</taxon>
        <taxon>Papilionoideae</taxon>
        <taxon>50 kb inversion clade</taxon>
        <taxon>dalbergioids sensu lato</taxon>
        <taxon>Dalbergieae</taxon>
        <taxon>Pterocarpus clade</taxon>
        <taxon>Arachis</taxon>
    </lineage>
</organism>
<feature type="region of interest" description="Disordered" evidence="7">
    <location>
        <begin position="1"/>
        <end position="28"/>
    </location>
</feature>
<evidence type="ECO:0000256" key="4">
    <source>
        <dbReference type="ARBA" id="ARBA00022741"/>
    </source>
</evidence>
<dbReference type="AlphaFoldDB" id="A0A444ZG30"/>
<reference evidence="11 12" key="1">
    <citation type="submission" date="2019-01" db="EMBL/GenBank/DDBJ databases">
        <title>Sequencing of cultivated peanut Arachis hypogaea provides insights into genome evolution and oil improvement.</title>
        <authorList>
            <person name="Chen X."/>
        </authorList>
    </citation>
    <scope>NUCLEOTIDE SEQUENCE [LARGE SCALE GENOMIC DNA]</scope>
    <source>
        <strain evidence="12">cv. Fuhuasheng</strain>
        <tissue evidence="11">Leaves</tissue>
    </source>
</reference>
<evidence type="ECO:0000313" key="11">
    <source>
        <dbReference type="EMBL" id="RYR13149.1"/>
    </source>
</evidence>
<dbReference type="OrthoDB" id="365981at2759"/>
<dbReference type="EMBL" id="SDMP01000014">
    <property type="protein sequence ID" value="RYR13149.1"/>
    <property type="molecule type" value="Genomic_DNA"/>
</dbReference>
<feature type="domain" description="Origin recognition complex subunit 5 C-terminal" evidence="9">
    <location>
        <begin position="380"/>
        <end position="538"/>
    </location>
</feature>
<feature type="domain" description="ORC5 lid" evidence="10">
    <location>
        <begin position="275"/>
        <end position="328"/>
    </location>
</feature>
<keyword evidence="3" id="KW-0235">DNA replication</keyword>
<evidence type="ECO:0000256" key="1">
    <source>
        <dbReference type="ARBA" id="ARBA00004123"/>
    </source>
</evidence>
<keyword evidence="12" id="KW-1185">Reference proteome</keyword>
<dbReference type="SMR" id="A0A444ZG30"/>
<evidence type="ECO:0000259" key="9">
    <source>
        <dbReference type="Pfam" id="PF14630"/>
    </source>
</evidence>
<evidence type="ECO:0000256" key="6">
    <source>
        <dbReference type="ARBA" id="ARBA00023242"/>
    </source>
</evidence>
<comment type="subcellular location">
    <subcellularLocation>
        <location evidence="1">Nucleus</location>
    </subcellularLocation>
</comment>
<dbReference type="FunFam" id="3.40.50.300:FF:002310">
    <property type="entry name" value="Origin of replication complex subunit 5"/>
    <property type="match status" value="1"/>
</dbReference>
<evidence type="ECO:0000256" key="5">
    <source>
        <dbReference type="ARBA" id="ARBA00022840"/>
    </source>
</evidence>
<feature type="region of interest" description="Disordered" evidence="7">
    <location>
        <begin position="404"/>
        <end position="432"/>
    </location>
</feature>
<keyword evidence="5" id="KW-0067">ATP-binding</keyword>
<dbReference type="InterPro" id="IPR027417">
    <property type="entry name" value="P-loop_NTPase"/>
</dbReference>
<dbReference type="PANTHER" id="PTHR12705">
    <property type="entry name" value="ORIGIN RECOGNITION COMPLEX SUBUNIT 5"/>
    <property type="match status" value="1"/>
</dbReference>
<dbReference type="STRING" id="3818.A0A444ZG30"/>
<evidence type="ECO:0000256" key="3">
    <source>
        <dbReference type="ARBA" id="ARBA00022705"/>
    </source>
</evidence>
<dbReference type="GO" id="GO:0005664">
    <property type="term" value="C:nuclear origin of replication recognition complex"/>
    <property type="evidence" value="ECO:0007669"/>
    <property type="project" value="TreeGrafter"/>
</dbReference>
<dbReference type="Pfam" id="PF14630">
    <property type="entry name" value="ORC5_C"/>
    <property type="match status" value="1"/>
</dbReference>
<dbReference type="SUPFAM" id="SSF52540">
    <property type="entry name" value="P-loop containing nucleoside triphosphate hydrolases"/>
    <property type="match status" value="1"/>
</dbReference>
<comment type="similarity">
    <text evidence="2">Belongs to the ORC5 family.</text>
</comment>
<dbReference type="Gramene" id="arahy.Tifrunner.gnm2.ann2.Ah14g144100.1">
    <property type="protein sequence ID" value="arahy.Tifrunner.gnm2.ann2.Ah14g144100.1-CDS"/>
    <property type="gene ID" value="arahy.Tifrunner.gnm2.ann2.Ah14g144100"/>
</dbReference>
<keyword evidence="4" id="KW-0547">Nucleotide-binding</keyword>
<dbReference type="Proteomes" id="UP000289738">
    <property type="component" value="Chromosome B04"/>
</dbReference>
<keyword evidence="6" id="KW-0539">Nucleus</keyword>
<dbReference type="Gene3D" id="3.40.50.300">
    <property type="entry name" value="P-loop containing nucleotide triphosphate hydrolases"/>
    <property type="match status" value="1"/>
</dbReference>
<evidence type="ECO:0000259" key="8">
    <source>
        <dbReference type="Pfam" id="PF13191"/>
    </source>
</evidence>
<dbReference type="Pfam" id="PF21639">
    <property type="entry name" value="ORC5_lid"/>
    <property type="match status" value="1"/>
</dbReference>
<name>A0A444ZG30_ARAHY</name>
<evidence type="ECO:0000259" key="10">
    <source>
        <dbReference type="Pfam" id="PF21639"/>
    </source>
</evidence>
<evidence type="ECO:0000256" key="7">
    <source>
        <dbReference type="SAM" id="MobiDB-lite"/>
    </source>
</evidence>
<dbReference type="Pfam" id="PF13191">
    <property type="entry name" value="AAA_16"/>
    <property type="match status" value="1"/>
</dbReference>
<accession>A0A444ZG30</accession>
<evidence type="ECO:0000256" key="2">
    <source>
        <dbReference type="ARBA" id="ARBA00006269"/>
    </source>
</evidence>
<dbReference type="PANTHER" id="PTHR12705:SF0">
    <property type="entry name" value="ORIGIN RECOGNITION COMPLEX SUBUNIT 5"/>
    <property type="match status" value="1"/>
</dbReference>